<reference evidence="2 3" key="1">
    <citation type="submission" date="2019-11" db="EMBL/GenBank/DDBJ databases">
        <authorList>
            <person name="Li X.-J."/>
            <person name="Feng X.-M."/>
        </authorList>
    </citation>
    <scope>NUCLEOTIDE SEQUENCE [LARGE SCALE GENOMIC DNA]</scope>
    <source>
        <strain evidence="2 3">XMNu-373</strain>
    </source>
</reference>
<gene>
    <name evidence="2" type="ORF">F7O44_16660</name>
</gene>
<keyword evidence="1" id="KW-1133">Transmembrane helix</keyword>
<comment type="caution">
    <text evidence="2">The sequence shown here is derived from an EMBL/GenBank/DDBJ whole genome shotgun (WGS) entry which is preliminary data.</text>
</comment>
<evidence type="ECO:0000313" key="2">
    <source>
        <dbReference type="EMBL" id="NDL58702.1"/>
    </source>
</evidence>
<evidence type="ECO:0000313" key="3">
    <source>
        <dbReference type="Proteomes" id="UP000460435"/>
    </source>
</evidence>
<name>A0A7K3M704_9ACTN</name>
<keyword evidence="3" id="KW-1185">Reference proteome</keyword>
<feature type="transmembrane region" description="Helical" evidence="1">
    <location>
        <begin position="47"/>
        <end position="67"/>
    </location>
</feature>
<accession>A0A7K3M704</accession>
<dbReference type="AlphaFoldDB" id="A0A7K3M704"/>
<dbReference type="Proteomes" id="UP000460435">
    <property type="component" value="Unassembled WGS sequence"/>
</dbReference>
<proteinExistence type="predicted"/>
<feature type="transmembrane region" description="Helical" evidence="1">
    <location>
        <begin position="134"/>
        <end position="156"/>
    </location>
</feature>
<feature type="transmembrane region" description="Helical" evidence="1">
    <location>
        <begin position="72"/>
        <end position="91"/>
    </location>
</feature>
<keyword evidence="1" id="KW-0472">Membrane</keyword>
<evidence type="ECO:0000256" key="1">
    <source>
        <dbReference type="SAM" id="Phobius"/>
    </source>
</evidence>
<protein>
    <submittedName>
        <fullName evidence="2">Uncharacterized protein</fullName>
    </submittedName>
</protein>
<dbReference type="EMBL" id="WLZY01000005">
    <property type="protein sequence ID" value="NDL58702.1"/>
    <property type="molecule type" value="Genomic_DNA"/>
</dbReference>
<keyword evidence="1" id="KW-0812">Transmembrane</keyword>
<feature type="transmembrane region" description="Helical" evidence="1">
    <location>
        <begin position="97"/>
        <end position="122"/>
    </location>
</feature>
<organism evidence="2 3">
    <name type="scientific">Phytoactinopolyspora mesophila</name>
    <dbReference type="NCBI Taxonomy" id="2650750"/>
    <lineage>
        <taxon>Bacteria</taxon>
        <taxon>Bacillati</taxon>
        <taxon>Actinomycetota</taxon>
        <taxon>Actinomycetes</taxon>
        <taxon>Jiangellales</taxon>
        <taxon>Jiangellaceae</taxon>
        <taxon>Phytoactinopolyspora</taxon>
    </lineage>
</organism>
<sequence length="164" mass="17468">MSADNAAVNPTRISREKIDVLPTLRDLALVSILGWALQLIATELTPWEALGGMAGLYALCAGGLFLARFVPFYLPSVAWISLLGIAATLPFTPWDQAVLNLVAEIDFLALSVPCLAYAGLAVSRREIDVVKKSGWKLLLVAVFVLAGTYLGSAVIADVVLRITG</sequence>
<dbReference type="RefSeq" id="WP_162451389.1">
    <property type="nucleotide sequence ID" value="NZ_WLZY01000005.1"/>
</dbReference>
<feature type="transmembrane region" description="Helical" evidence="1">
    <location>
        <begin position="20"/>
        <end position="41"/>
    </location>
</feature>